<dbReference type="EMBL" id="OV696687">
    <property type="protein sequence ID" value="CAH1255104.1"/>
    <property type="molecule type" value="Genomic_DNA"/>
</dbReference>
<keyword evidence="4" id="KW-0812">Transmembrane</keyword>
<dbReference type="FunFam" id="3.90.550.10:FF:000053">
    <property type="entry name" value="Polypeptide N-acetylgalactosaminyltransferase"/>
    <property type="match status" value="1"/>
</dbReference>
<dbReference type="InterPro" id="IPR000210">
    <property type="entry name" value="BTB/POZ_dom"/>
</dbReference>
<dbReference type="GO" id="GO:0006493">
    <property type="term" value="P:protein O-linked glycosylation"/>
    <property type="evidence" value="ECO:0007669"/>
    <property type="project" value="TreeGrafter"/>
</dbReference>
<keyword evidence="7" id="KW-1133">Transmembrane helix</keyword>
<dbReference type="AlphaFoldDB" id="A0A8J9ZKK2"/>
<dbReference type="GO" id="GO:0005794">
    <property type="term" value="C:Golgi apparatus"/>
    <property type="evidence" value="ECO:0007669"/>
    <property type="project" value="TreeGrafter"/>
</dbReference>
<keyword evidence="8" id="KW-0472">Membrane</keyword>
<evidence type="ECO:0000256" key="5">
    <source>
        <dbReference type="ARBA" id="ARBA00022737"/>
    </source>
</evidence>
<dbReference type="PANTHER" id="PTHR11675:SF130">
    <property type="entry name" value="POLYPEPTIDE N-ACETYLGALACTOSAMINYLTRANSFERASE 5"/>
    <property type="match status" value="1"/>
</dbReference>
<keyword evidence="15" id="KW-1185">Reference proteome</keyword>
<dbReference type="Gene3D" id="2.120.10.80">
    <property type="entry name" value="Kelch-type beta propeller"/>
    <property type="match status" value="2"/>
</dbReference>
<protein>
    <submittedName>
        <fullName evidence="14">GALNT5 protein</fullName>
    </submittedName>
</protein>
<dbReference type="GO" id="GO:0004653">
    <property type="term" value="F:polypeptide N-acetylgalactosaminyltransferase activity"/>
    <property type="evidence" value="ECO:0007669"/>
    <property type="project" value="TreeGrafter"/>
</dbReference>
<keyword evidence="5" id="KW-0677">Repeat</keyword>
<dbReference type="UniPathway" id="UPA00378"/>
<comment type="cofactor">
    <cofactor evidence="1">
        <name>Mn(2+)</name>
        <dbReference type="ChEBI" id="CHEBI:29035"/>
    </cofactor>
</comment>
<dbReference type="PROSITE" id="PS50097">
    <property type="entry name" value="BTB"/>
    <property type="match status" value="1"/>
</dbReference>
<dbReference type="SUPFAM" id="SSF54695">
    <property type="entry name" value="POZ domain"/>
    <property type="match status" value="1"/>
</dbReference>
<dbReference type="Pfam" id="PF00535">
    <property type="entry name" value="Glycos_transf_2"/>
    <property type="match status" value="1"/>
</dbReference>
<dbReference type="SMART" id="SM00225">
    <property type="entry name" value="BTB"/>
    <property type="match status" value="1"/>
</dbReference>
<dbReference type="InterPro" id="IPR015915">
    <property type="entry name" value="Kelch-typ_b-propeller"/>
</dbReference>
<dbReference type="Pfam" id="PF01344">
    <property type="entry name" value="Kelch_1"/>
    <property type="match status" value="2"/>
</dbReference>
<dbReference type="Proteomes" id="UP000838412">
    <property type="component" value="Chromosome 2"/>
</dbReference>
<evidence type="ECO:0000256" key="2">
    <source>
        <dbReference type="ARBA" id="ARBA00005680"/>
    </source>
</evidence>
<evidence type="ECO:0000313" key="14">
    <source>
        <dbReference type="EMBL" id="CAH1255104.1"/>
    </source>
</evidence>
<dbReference type="InterPro" id="IPR011333">
    <property type="entry name" value="SKP1/BTB/POZ_sf"/>
</dbReference>
<dbReference type="SUPFAM" id="SSF53448">
    <property type="entry name" value="Nucleotide-diphospho-sugar transferases"/>
    <property type="match status" value="1"/>
</dbReference>
<dbReference type="Pfam" id="PF07707">
    <property type="entry name" value="BACK"/>
    <property type="match status" value="1"/>
</dbReference>
<dbReference type="PROSITE" id="PS50231">
    <property type="entry name" value="RICIN_B_LECTIN"/>
    <property type="match status" value="1"/>
</dbReference>
<accession>A0A8J9ZKK2</accession>
<reference evidence="14" key="1">
    <citation type="submission" date="2022-01" db="EMBL/GenBank/DDBJ databases">
        <authorList>
            <person name="Braso-Vives M."/>
        </authorList>
    </citation>
    <scope>NUCLEOTIDE SEQUENCE</scope>
</reference>
<evidence type="ECO:0000256" key="1">
    <source>
        <dbReference type="ARBA" id="ARBA00001936"/>
    </source>
</evidence>
<evidence type="ECO:0000256" key="3">
    <source>
        <dbReference type="ARBA" id="ARBA00022441"/>
    </source>
</evidence>
<keyword evidence="6" id="KW-0735">Signal-anchor</keyword>
<comment type="similarity">
    <text evidence="2">Belongs to the glycosyltransferase 2 family. GalNAc-T subfamily.</text>
</comment>
<keyword evidence="11" id="KW-0464">Manganese</keyword>
<keyword evidence="3" id="KW-0880">Kelch repeat</keyword>
<dbReference type="PANTHER" id="PTHR11675">
    <property type="entry name" value="N-ACETYLGALACTOSAMINYLTRANSFERASE"/>
    <property type="match status" value="1"/>
</dbReference>
<dbReference type="InterPro" id="IPR045885">
    <property type="entry name" value="GalNAc-T"/>
</dbReference>
<evidence type="ECO:0000256" key="10">
    <source>
        <dbReference type="ARBA" id="ARBA00023180"/>
    </source>
</evidence>
<dbReference type="OrthoDB" id="9982049at2759"/>
<evidence type="ECO:0000256" key="4">
    <source>
        <dbReference type="ARBA" id="ARBA00022692"/>
    </source>
</evidence>
<comment type="subcellular location">
    <subcellularLocation>
        <location evidence="12">Endomembrane system</location>
        <topology evidence="12">Single-pass type II membrane protein</topology>
    </subcellularLocation>
</comment>
<dbReference type="InterPro" id="IPR011705">
    <property type="entry name" value="BACK"/>
</dbReference>
<dbReference type="SUPFAM" id="SSF117281">
    <property type="entry name" value="Kelch motif"/>
    <property type="match status" value="2"/>
</dbReference>
<dbReference type="Gene3D" id="3.90.550.10">
    <property type="entry name" value="Spore Coat Polysaccharide Biosynthesis Protein SpsA, Chain A"/>
    <property type="match status" value="1"/>
</dbReference>
<evidence type="ECO:0000256" key="12">
    <source>
        <dbReference type="ARBA" id="ARBA00060399"/>
    </source>
</evidence>
<evidence type="ECO:0000313" key="15">
    <source>
        <dbReference type="Proteomes" id="UP000838412"/>
    </source>
</evidence>
<dbReference type="Pfam" id="PF00651">
    <property type="entry name" value="BTB"/>
    <property type="match status" value="1"/>
</dbReference>
<evidence type="ECO:0000256" key="6">
    <source>
        <dbReference type="ARBA" id="ARBA00022968"/>
    </source>
</evidence>
<dbReference type="InterPro" id="IPR035992">
    <property type="entry name" value="Ricin_B-like_lectins"/>
</dbReference>
<evidence type="ECO:0000256" key="7">
    <source>
        <dbReference type="ARBA" id="ARBA00022989"/>
    </source>
</evidence>
<sequence>MDQILSVMQGDSADTTTGIIAQQWKRMRRDLGDSANHMLISDPAHAQKVLEGFHALRADKVLCDFVIVAEKQSFAVHKAVLASSSDYFKALFAGLSKDCKLDKIELQGVTAAGLFAVVEYLYTSNLTLSLGNVEEVLVAANILVIPSVIKLCSEYLNQQIASNTCMEVASIAAMFNLRETKDLATKCFIQQFQDLSLEEILDVLESDQEFAFPEMTLFRVGLMWLNRDRENRMQHAATLMTKIRFPLIPASDLVEHVQTVDFMKNEPVCQKLLLDAMNYHLMPLRQVVLQSPTTRLRCRKQAILAVGGIPKAGDQSVNNPLHFYNEEKRAWVPLTVMPYKTGHQCVAVINNFLFVAGGEDRWDPEGKYSVNSVSRYDPRFNTWLQVAPMNERRSCFYMGSVDGHLYAIEVGNIDFSTSGRGSLERARKHRVLNIDATMEPRDPHAPGARGKAVRDSMPQHQADIAAGWKAASFNQFISDLIPYERSLPDTRPPRCAEQEVADDLPTTSIIMCFCEESWSTLLRSVHSVINRSPPHLVEEILLIDDASRRSHLKQKLDQYMSKFPQVKVVHLKERAGLIRARLKGAELATGTVLTFLDSHIECNVGWLEPLLDRIGEDRTRVVCPSIDRINEVTFAYEVANENVRGGFDWELFFQWVPLPAVEAKRRTHSVFQHEIIRSPTMAGGLFSIDRGFFYELGGYDPGFKIWGGENLELSFKIWMCGGSLEIVPCSRVGHVFRKSQPYNYNNASSIMEVMHHNNVRLAEVWLDEYRKIYYTLHPGIEVELAKMGNISERKWLRQNLGCKSFQWYLENVIPELHIPDTKVRARGEIRNIGGIPLCVDSFSETEIGAFACHGMGNHQLFSLRLDGKIMYKFDNSACLSYGEDRLHIRPDLLKITKGPCDSGEAIVWSHERSGGRNADGYVASVECYSPDKNEWKHVTNMEKPCAAHAGTVWDGKVFISGGAVYGDFVNTMSTYDPTENQWDTKAVMGTKRAHHTMATVRDKIYVIGGNHTKGNQCIDVLIVESYCPESDTWSTVAPIMEGRTGPGIAVLDRKVFVVGGYSWNDGQYQTTVQCYNTEDDKWDYEGELPEALAGVSCMTLDLPHHLAAF</sequence>
<organism evidence="14 15">
    <name type="scientific">Branchiostoma lanceolatum</name>
    <name type="common">Common lancelet</name>
    <name type="synonym">Amphioxus lanceolatum</name>
    <dbReference type="NCBI Taxonomy" id="7740"/>
    <lineage>
        <taxon>Eukaryota</taxon>
        <taxon>Metazoa</taxon>
        <taxon>Chordata</taxon>
        <taxon>Cephalochordata</taxon>
        <taxon>Leptocardii</taxon>
        <taxon>Amphioxiformes</taxon>
        <taxon>Branchiostomatidae</taxon>
        <taxon>Branchiostoma</taxon>
    </lineage>
</organism>
<dbReference type="SMART" id="SM00875">
    <property type="entry name" value="BACK"/>
    <property type="match status" value="1"/>
</dbReference>
<feature type="domain" description="BTB" evidence="13">
    <location>
        <begin position="63"/>
        <end position="130"/>
    </location>
</feature>
<keyword evidence="10" id="KW-0325">Glycoprotein</keyword>
<dbReference type="Gene3D" id="1.25.40.420">
    <property type="match status" value="1"/>
</dbReference>
<evidence type="ECO:0000256" key="8">
    <source>
        <dbReference type="ARBA" id="ARBA00023136"/>
    </source>
</evidence>
<evidence type="ECO:0000256" key="11">
    <source>
        <dbReference type="ARBA" id="ARBA00023211"/>
    </source>
</evidence>
<dbReference type="InterPro" id="IPR006652">
    <property type="entry name" value="Kelch_1"/>
</dbReference>
<dbReference type="SUPFAM" id="SSF50370">
    <property type="entry name" value="Ricin B-like lectins"/>
    <property type="match status" value="1"/>
</dbReference>
<dbReference type="CDD" id="cd02510">
    <property type="entry name" value="pp-GalNAc-T"/>
    <property type="match status" value="1"/>
</dbReference>
<dbReference type="InterPro" id="IPR001173">
    <property type="entry name" value="Glyco_trans_2-like"/>
</dbReference>
<gene>
    <name evidence="14" type="primary">GALNT5</name>
    <name evidence="14" type="ORF">BLAG_LOCUS14272</name>
</gene>
<dbReference type="SMART" id="SM00612">
    <property type="entry name" value="Kelch"/>
    <property type="match status" value="6"/>
</dbReference>
<evidence type="ECO:0000259" key="13">
    <source>
        <dbReference type="PROSITE" id="PS50097"/>
    </source>
</evidence>
<evidence type="ECO:0000256" key="9">
    <source>
        <dbReference type="ARBA" id="ARBA00023157"/>
    </source>
</evidence>
<name>A0A8J9ZKK2_BRALA</name>
<dbReference type="InterPro" id="IPR029044">
    <property type="entry name" value="Nucleotide-diphossugar_trans"/>
</dbReference>
<dbReference type="Gene3D" id="3.30.710.10">
    <property type="entry name" value="Potassium Channel Kv1.1, Chain A"/>
    <property type="match status" value="1"/>
</dbReference>
<dbReference type="Pfam" id="PF24681">
    <property type="entry name" value="Kelch_KLHDC2_KLHL20_DRC7"/>
    <property type="match status" value="1"/>
</dbReference>
<proteinExistence type="inferred from homology"/>
<keyword evidence="9" id="KW-1015">Disulfide bond</keyword>